<comment type="catalytic activity">
    <reaction evidence="2">
        <text>2 GTP = 3',3'-c-di-GMP + 2 diphosphate</text>
        <dbReference type="Rhea" id="RHEA:24898"/>
        <dbReference type="ChEBI" id="CHEBI:33019"/>
        <dbReference type="ChEBI" id="CHEBI:37565"/>
        <dbReference type="ChEBI" id="CHEBI:58805"/>
        <dbReference type="EC" id="2.7.7.65"/>
    </reaction>
</comment>
<dbReference type="OrthoDB" id="9778432at2"/>
<dbReference type="CDD" id="cd01949">
    <property type="entry name" value="GGDEF"/>
    <property type="match status" value="1"/>
</dbReference>
<dbReference type="GO" id="GO:0016787">
    <property type="term" value="F:hydrolase activity"/>
    <property type="evidence" value="ECO:0007669"/>
    <property type="project" value="UniProtKB-KW"/>
</dbReference>
<dbReference type="CDD" id="cd00156">
    <property type="entry name" value="REC"/>
    <property type="match status" value="1"/>
</dbReference>
<dbReference type="STRING" id="1246637.MTBBW1_620020"/>
<evidence type="ECO:0000313" key="7">
    <source>
        <dbReference type="EMBL" id="SLM32277.1"/>
    </source>
</evidence>
<dbReference type="SUPFAM" id="SSF55073">
    <property type="entry name" value="Nucleotide cyclase"/>
    <property type="match status" value="1"/>
</dbReference>
<dbReference type="InterPro" id="IPR043128">
    <property type="entry name" value="Rev_trsase/Diguanyl_cyclase"/>
</dbReference>
<name>A0A1W1HIE8_9BACT</name>
<dbReference type="EMBL" id="FWEV01000306">
    <property type="protein sequence ID" value="SLM32277.1"/>
    <property type="molecule type" value="Genomic_DNA"/>
</dbReference>
<dbReference type="EC" id="2.7.7.65" evidence="1"/>
<keyword evidence="4" id="KW-0175">Coiled coil</keyword>
<evidence type="ECO:0000256" key="2">
    <source>
        <dbReference type="ARBA" id="ARBA00034247"/>
    </source>
</evidence>
<dbReference type="PANTHER" id="PTHR45138:SF9">
    <property type="entry name" value="DIGUANYLATE CYCLASE DGCM-RELATED"/>
    <property type="match status" value="1"/>
</dbReference>
<dbReference type="AlphaFoldDB" id="A0A1W1HIE8"/>
<dbReference type="Proteomes" id="UP000191931">
    <property type="component" value="Unassembled WGS sequence"/>
</dbReference>
<dbReference type="GO" id="GO:0043709">
    <property type="term" value="P:cell adhesion involved in single-species biofilm formation"/>
    <property type="evidence" value="ECO:0007669"/>
    <property type="project" value="TreeGrafter"/>
</dbReference>
<feature type="domain" description="Response regulatory" evidence="5">
    <location>
        <begin position="7"/>
        <end position="122"/>
    </location>
</feature>
<sequence length="345" mass="39276">MPTNNLKILLVEDDPFARSMLEVILTTEGYNVTLAENGSEALGIYYSESDIDIIVSDMNMPEMDGLELIRTLRDREEVVPVIILTSNREIKVAVKTIYSGASAYLLKDENIEDTFIPSIRKTWEHHMLEKEKQQLLKDLERKNKELERLSYLDPLTGISNRRYFDVVMGQEWRRVTREKVPISIIMIDIDYFKLYNDFYGHQEGDRCLKLVAKALGDALMRPGDFVARYGGEEFIGVLPNSPLRGAREVAGRMQINIEELEILHEKSDISDYVTVSIGIACAFPEQNSILSELIMQADKALYSAKNNGRNRIHSNKDLKRSQVSQNSGSEAIKFSMELNSESAVL</sequence>
<dbReference type="PROSITE" id="PS50110">
    <property type="entry name" value="RESPONSE_REGULATORY"/>
    <property type="match status" value="1"/>
</dbReference>
<feature type="domain" description="GGDEF" evidence="6">
    <location>
        <begin position="180"/>
        <end position="317"/>
    </location>
</feature>
<dbReference type="GO" id="GO:1902201">
    <property type="term" value="P:negative regulation of bacterial-type flagellum-dependent cell motility"/>
    <property type="evidence" value="ECO:0007669"/>
    <property type="project" value="TreeGrafter"/>
</dbReference>
<dbReference type="PROSITE" id="PS50887">
    <property type="entry name" value="GGDEF"/>
    <property type="match status" value="1"/>
</dbReference>
<dbReference type="Gene3D" id="3.40.50.2300">
    <property type="match status" value="1"/>
</dbReference>
<evidence type="ECO:0000259" key="6">
    <source>
        <dbReference type="PROSITE" id="PS50887"/>
    </source>
</evidence>
<protein>
    <recommendedName>
        <fullName evidence="1">diguanylate cyclase</fullName>
        <ecNumber evidence="1">2.7.7.65</ecNumber>
    </recommendedName>
</protein>
<dbReference type="NCBIfam" id="TIGR00254">
    <property type="entry name" value="GGDEF"/>
    <property type="match status" value="1"/>
</dbReference>
<dbReference type="PANTHER" id="PTHR45138">
    <property type="entry name" value="REGULATORY COMPONENTS OF SENSORY TRANSDUCTION SYSTEM"/>
    <property type="match status" value="1"/>
</dbReference>
<evidence type="ECO:0000259" key="5">
    <source>
        <dbReference type="PROSITE" id="PS50110"/>
    </source>
</evidence>
<dbReference type="SUPFAM" id="SSF52172">
    <property type="entry name" value="CheY-like"/>
    <property type="match status" value="1"/>
</dbReference>
<evidence type="ECO:0000256" key="3">
    <source>
        <dbReference type="PROSITE-ProRule" id="PRU00169"/>
    </source>
</evidence>
<gene>
    <name evidence="7" type="ORF">MTBBW1_620020</name>
</gene>
<dbReference type="SMART" id="SM00448">
    <property type="entry name" value="REC"/>
    <property type="match status" value="1"/>
</dbReference>
<dbReference type="GO" id="GO:0052621">
    <property type="term" value="F:diguanylate cyclase activity"/>
    <property type="evidence" value="ECO:0007669"/>
    <property type="project" value="UniProtKB-EC"/>
</dbReference>
<dbReference type="InterPro" id="IPR011006">
    <property type="entry name" value="CheY-like_superfamily"/>
</dbReference>
<dbReference type="InterPro" id="IPR001789">
    <property type="entry name" value="Sig_transdc_resp-reg_receiver"/>
</dbReference>
<accession>A0A1W1HIE8</accession>
<dbReference type="Pfam" id="PF00072">
    <property type="entry name" value="Response_reg"/>
    <property type="match status" value="1"/>
</dbReference>
<dbReference type="InterPro" id="IPR029787">
    <property type="entry name" value="Nucleotide_cyclase"/>
</dbReference>
<reference evidence="7 8" key="1">
    <citation type="submission" date="2017-03" db="EMBL/GenBank/DDBJ databases">
        <authorList>
            <person name="Afonso C.L."/>
            <person name="Miller P.J."/>
            <person name="Scott M.A."/>
            <person name="Spackman E."/>
            <person name="Goraichik I."/>
            <person name="Dimitrov K.M."/>
            <person name="Suarez D.L."/>
            <person name="Swayne D.E."/>
        </authorList>
    </citation>
    <scope>NUCLEOTIDE SEQUENCE [LARGE SCALE GENOMIC DNA]</scope>
    <source>
        <strain evidence="7">PRJEB14757</strain>
    </source>
</reference>
<dbReference type="RefSeq" id="WP_080801774.1">
    <property type="nucleotide sequence ID" value="NZ_LT828542.1"/>
</dbReference>
<dbReference type="FunFam" id="3.30.70.270:FF:000001">
    <property type="entry name" value="Diguanylate cyclase domain protein"/>
    <property type="match status" value="1"/>
</dbReference>
<evidence type="ECO:0000256" key="4">
    <source>
        <dbReference type="SAM" id="Coils"/>
    </source>
</evidence>
<dbReference type="GO" id="GO:0005886">
    <property type="term" value="C:plasma membrane"/>
    <property type="evidence" value="ECO:0007669"/>
    <property type="project" value="TreeGrafter"/>
</dbReference>
<feature type="modified residue" description="4-aspartylphosphate" evidence="3">
    <location>
        <position position="57"/>
    </location>
</feature>
<organism evidence="7 8">
    <name type="scientific">Desulfamplus magnetovallimortis</name>
    <dbReference type="NCBI Taxonomy" id="1246637"/>
    <lineage>
        <taxon>Bacteria</taxon>
        <taxon>Pseudomonadati</taxon>
        <taxon>Thermodesulfobacteriota</taxon>
        <taxon>Desulfobacteria</taxon>
        <taxon>Desulfobacterales</taxon>
        <taxon>Desulfobacteraceae</taxon>
        <taxon>Desulfamplus</taxon>
    </lineage>
</organism>
<feature type="coiled-coil region" evidence="4">
    <location>
        <begin position="125"/>
        <end position="152"/>
    </location>
</feature>
<dbReference type="GO" id="GO:0000160">
    <property type="term" value="P:phosphorelay signal transduction system"/>
    <property type="evidence" value="ECO:0007669"/>
    <property type="project" value="InterPro"/>
</dbReference>
<evidence type="ECO:0000256" key="1">
    <source>
        <dbReference type="ARBA" id="ARBA00012528"/>
    </source>
</evidence>
<dbReference type="SMART" id="SM00267">
    <property type="entry name" value="GGDEF"/>
    <property type="match status" value="1"/>
</dbReference>
<dbReference type="InterPro" id="IPR000160">
    <property type="entry name" value="GGDEF_dom"/>
</dbReference>
<dbReference type="InterPro" id="IPR050469">
    <property type="entry name" value="Diguanylate_Cyclase"/>
</dbReference>
<proteinExistence type="predicted"/>
<keyword evidence="7" id="KW-0378">Hydrolase</keyword>
<evidence type="ECO:0000313" key="8">
    <source>
        <dbReference type="Proteomes" id="UP000191931"/>
    </source>
</evidence>
<dbReference type="Pfam" id="PF00990">
    <property type="entry name" value="GGDEF"/>
    <property type="match status" value="1"/>
</dbReference>
<keyword evidence="8" id="KW-1185">Reference proteome</keyword>
<dbReference type="Gene3D" id="3.30.70.270">
    <property type="match status" value="1"/>
</dbReference>
<keyword evidence="3" id="KW-0597">Phosphoprotein</keyword>